<feature type="region of interest" description="Disordered" evidence="6">
    <location>
        <begin position="101"/>
        <end position="162"/>
    </location>
</feature>
<sequence length="326" mass="36719">MSSLNNTLNTLATYIARAVSEEITISSDEEYDNQLDYEYTNVQLAEVTDDDDFDNVQTPRMTLGTILRHNANDDDDFDNVQSPRMTLGYDWRTANTAVVRPRQRRGRRGRTVATTTESRTSVARRDSAEIQGRLTRSRKRQMECAKASMPSSTAPGEPEPSKKLRIANSVCPPVAELTAEDKLKEKESELQKVNDRLESNRLSTEKALSCAICMGILHRPMGLSPCAHKFCSSCMSMLLKEKLTRTHPCHSCPQCRMEMYALTKDASTNEHVENYYATFPDQKPSAKELEKRDEGDKILAICRQSNGTIVLPPQRRGSNKLPLRAP</sequence>
<dbReference type="SUPFAM" id="SSF57850">
    <property type="entry name" value="RING/U-box"/>
    <property type="match status" value="1"/>
</dbReference>
<evidence type="ECO:0000256" key="2">
    <source>
        <dbReference type="ARBA" id="ARBA00022771"/>
    </source>
</evidence>
<dbReference type="GO" id="GO:0005634">
    <property type="term" value="C:nucleus"/>
    <property type="evidence" value="ECO:0007669"/>
    <property type="project" value="TreeGrafter"/>
</dbReference>
<proteinExistence type="predicted"/>
<evidence type="ECO:0000256" key="5">
    <source>
        <dbReference type="SAM" id="Coils"/>
    </source>
</evidence>
<dbReference type="WBParaSite" id="L893_g31893.t1">
    <property type="protein sequence ID" value="L893_g31893.t1"/>
    <property type="gene ID" value="L893_g31893"/>
</dbReference>
<feature type="compositionally biased region" description="Basic residues" evidence="6">
    <location>
        <begin position="101"/>
        <end position="110"/>
    </location>
</feature>
<protein>
    <submittedName>
        <fullName evidence="9">RING-type domain-containing protein</fullName>
    </submittedName>
</protein>
<keyword evidence="3" id="KW-0862">Zinc</keyword>
<keyword evidence="5" id="KW-0175">Coiled coil</keyword>
<evidence type="ECO:0000256" key="3">
    <source>
        <dbReference type="ARBA" id="ARBA00022833"/>
    </source>
</evidence>
<evidence type="ECO:0000256" key="4">
    <source>
        <dbReference type="PROSITE-ProRule" id="PRU00175"/>
    </source>
</evidence>
<dbReference type="Pfam" id="PF00097">
    <property type="entry name" value="zf-C3HC4"/>
    <property type="match status" value="1"/>
</dbReference>
<keyword evidence="8" id="KW-1185">Reference proteome</keyword>
<dbReference type="InterPro" id="IPR013083">
    <property type="entry name" value="Znf_RING/FYVE/PHD"/>
</dbReference>
<dbReference type="InterPro" id="IPR018957">
    <property type="entry name" value="Znf_C3HC4_RING-type"/>
</dbReference>
<dbReference type="PROSITE" id="PS50089">
    <property type="entry name" value="ZF_RING_2"/>
    <property type="match status" value="1"/>
</dbReference>
<organism evidence="8 9">
    <name type="scientific">Steinernema glaseri</name>
    <dbReference type="NCBI Taxonomy" id="37863"/>
    <lineage>
        <taxon>Eukaryota</taxon>
        <taxon>Metazoa</taxon>
        <taxon>Ecdysozoa</taxon>
        <taxon>Nematoda</taxon>
        <taxon>Chromadorea</taxon>
        <taxon>Rhabditida</taxon>
        <taxon>Tylenchina</taxon>
        <taxon>Panagrolaimomorpha</taxon>
        <taxon>Strongyloidoidea</taxon>
        <taxon>Steinernematidae</taxon>
        <taxon>Steinernema</taxon>
    </lineage>
</organism>
<dbReference type="PROSITE" id="PS00518">
    <property type="entry name" value="ZF_RING_1"/>
    <property type="match status" value="1"/>
</dbReference>
<evidence type="ECO:0000256" key="1">
    <source>
        <dbReference type="ARBA" id="ARBA00022723"/>
    </source>
</evidence>
<dbReference type="GO" id="GO:0008270">
    <property type="term" value="F:zinc ion binding"/>
    <property type="evidence" value="ECO:0007669"/>
    <property type="project" value="UniProtKB-KW"/>
</dbReference>
<accession>A0A1I8A1C4</accession>
<dbReference type="PANTHER" id="PTHR16079">
    <property type="entry name" value="UBIQUITIN LIGASE PROTEIN CHFR"/>
    <property type="match status" value="1"/>
</dbReference>
<dbReference type="InterPro" id="IPR017907">
    <property type="entry name" value="Znf_RING_CS"/>
</dbReference>
<dbReference type="InterPro" id="IPR052256">
    <property type="entry name" value="E3_ubiquitin-ligase_CHFR"/>
</dbReference>
<evidence type="ECO:0000256" key="6">
    <source>
        <dbReference type="SAM" id="MobiDB-lite"/>
    </source>
</evidence>
<evidence type="ECO:0000313" key="9">
    <source>
        <dbReference type="WBParaSite" id="L893_g31893.t1"/>
    </source>
</evidence>
<dbReference type="Gene3D" id="3.30.40.10">
    <property type="entry name" value="Zinc/RING finger domain, C3HC4 (zinc finger)"/>
    <property type="match status" value="1"/>
</dbReference>
<dbReference type="GO" id="GO:0006511">
    <property type="term" value="P:ubiquitin-dependent protein catabolic process"/>
    <property type="evidence" value="ECO:0007669"/>
    <property type="project" value="TreeGrafter"/>
</dbReference>
<reference evidence="9" key="1">
    <citation type="submission" date="2016-11" db="UniProtKB">
        <authorList>
            <consortium name="WormBaseParasite"/>
        </authorList>
    </citation>
    <scope>IDENTIFICATION</scope>
</reference>
<dbReference type="AlphaFoldDB" id="A0A1I8A1C4"/>
<dbReference type="PANTHER" id="PTHR16079:SF4">
    <property type="entry name" value="E3 UBIQUITIN-PROTEIN LIGASE CHFR"/>
    <property type="match status" value="1"/>
</dbReference>
<keyword evidence="2 4" id="KW-0863">Zinc-finger</keyword>
<evidence type="ECO:0000313" key="8">
    <source>
        <dbReference type="Proteomes" id="UP000095287"/>
    </source>
</evidence>
<evidence type="ECO:0000259" key="7">
    <source>
        <dbReference type="PROSITE" id="PS50089"/>
    </source>
</evidence>
<dbReference type="GO" id="GO:0004842">
    <property type="term" value="F:ubiquitin-protein transferase activity"/>
    <property type="evidence" value="ECO:0007669"/>
    <property type="project" value="TreeGrafter"/>
</dbReference>
<feature type="coiled-coil region" evidence="5">
    <location>
        <begin position="176"/>
        <end position="203"/>
    </location>
</feature>
<feature type="domain" description="RING-type" evidence="7">
    <location>
        <begin position="210"/>
        <end position="256"/>
    </location>
</feature>
<dbReference type="SMART" id="SM00184">
    <property type="entry name" value="RING"/>
    <property type="match status" value="1"/>
</dbReference>
<keyword evidence="1" id="KW-0479">Metal-binding</keyword>
<dbReference type="GO" id="GO:0016567">
    <property type="term" value="P:protein ubiquitination"/>
    <property type="evidence" value="ECO:0007669"/>
    <property type="project" value="TreeGrafter"/>
</dbReference>
<name>A0A1I8A1C4_9BILA</name>
<dbReference type="InterPro" id="IPR001841">
    <property type="entry name" value="Znf_RING"/>
</dbReference>
<dbReference type="Proteomes" id="UP000095287">
    <property type="component" value="Unplaced"/>
</dbReference>